<keyword evidence="1" id="KW-0472">Membrane</keyword>
<evidence type="ECO:0008006" key="4">
    <source>
        <dbReference type="Google" id="ProtNLM"/>
    </source>
</evidence>
<feature type="transmembrane region" description="Helical" evidence="1">
    <location>
        <begin position="68"/>
        <end position="87"/>
    </location>
</feature>
<dbReference type="Proteomes" id="UP000662200">
    <property type="component" value="Unassembled WGS sequence"/>
</dbReference>
<reference evidence="2" key="1">
    <citation type="journal article" date="2014" name="Int. J. Syst. Evol. Microbiol.">
        <title>Complete genome sequence of Corynebacterium casei LMG S-19264T (=DSM 44701T), isolated from a smear-ripened cheese.</title>
        <authorList>
            <consortium name="US DOE Joint Genome Institute (JGI-PGF)"/>
            <person name="Walter F."/>
            <person name="Albersmeier A."/>
            <person name="Kalinowski J."/>
            <person name="Ruckert C."/>
        </authorList>
    </citation>
    <scope>NUCLEOTIDE SEQUENCE</scope>
    <source>
        <strain evidence="2">JCM 3091</strain>
    </source>
</reference>
<dbReference type="Pfam" id="PF10935">
    <property type="entry name" value="DUF2637"/>
    <property type="match status" value="1"/>
</dbReference>
<keyword evidence="1" id="KW-0812">Transmembrane</keyword>
<dbReference type="InterPro" id="IPR021235">
    <property type="entry name" value="DUF2637"/>
</dbReference>
<evidence type="ECO:0000313" key="3">
    <source>
        <dbReference type="Proteomes" id="UP000662200"/>
    </source>
</evidence>
<evidence type="ECO:0000313" key="2">
    <source>
        <dbReference type="EMBL" id="GGK34801.1"/>
    </source>
</evidence>
<accession>A0A8J3BTZ6</accession>
<organism evidence="2 3">
    <name type="scientific">Pilimelia terevasa</name>
    <dbReference type="NCBI Taxonomy" id="53372"/>
    <lineage>
        <taxon>Bacteria</taxon>
        <taxon>Bacillati</taxon>
        <taxon>Actinomycetota</taxon>
        <taxon>Actinomycetes</taxon>
        <taxon>Micromonosporales</taxon>
        <taxon>Micromonosporaceae</taxon>
        <taxon>Pilimelia</taxon>
    </lineage>
</organism>
<dbReference type="AlphaFoldDB" id="A0A8J3BTZ6"/>
<feature type="transmembrane region" description="Helical" evidence="1">
    <location>
        <begin position="93"/>
        <end position="114"/>
    </location>
</feature>
<dbReference type="EMBL" id="BMQC01000010">
    <property type="protein sequence ID" value="GGK34801.1"/>
    <property type="molecule type" value="Genomic_DNA"/>
</dbReference>
<name>A0A8J3BTZ6_9ACTN</name>
<gene>
    <name evidence="2" type="ORF">GCM10010124_29310</name>
</gene>
<evidence type="ECO:0000256" key="1">
    <source>
        <dbReference type="SAM" id="Phobius"/>
    </source>
</evidence>
<comment type="caution">
    <text evidence="2">The sequence shown here is derived from an EMBL/GenBank/DDBJ whole genome shotgun (WGS) entry which is preliminary data.</text>
</comment>
<proteinExistence type="predicted"/>
<keyword evidence="3" id="KW-1185">Reference proteome</keyword>
<reference evidence="2" key="2">
    <citation type="submission" date="2020-09" db="EMBL/GenBank/DDBJ databases">
        <authorList>
            <person name="Sun Q."/>
            <person name="Ohkuma M."/>
        </authorList>
    </citation>
    <scope>NUCLEOTIDE SEQUENCE</scope>
    <source>
        <strain evidence="2">JCM 3091</strain>
    </source>
</reference>
<keyword evidence="1" id="KW-1133">Transmembrane helix</keyword>
<sequence length="196" mass="19988">MQMSAGLTVVGLAGIAAAISYGHMAVLAERHGEIGWRAHMFPLSVDGLEIVASIVLLADRRAGRRSGWLPWAALVAGTAASLSANVAVGGSDWVGKAVAGWPALALLLAVKLLFSLLDNGPGGEVAPDTRPAPEAAVAGTAALSPSQWVGRSISTRPGITAGEVAVELGVSKRHARRLLAAHAPHDSALHSHDAVD</sequence>
<protein>
    <recommendedName>
        <fullName evidence="4">DUF2637 domain-containing protein</fullName>
    </recommendedName>
</protein>